<dbReference type="PANTHER" id="PTHR35936">
    <property type="entry name" value="MEMBRANE-BOUND LYTIC MUREIN TRANSGLYCOSYLASE F"/>
    <property type="match status" value="1"/>
</dbReference>
<evidence type="ECO:0000313" key="2">
    <source>
        <dbReference type="EMBL" id="UZE95016.1"/>
    </source>
</evidence>
<comment type="similarity">
    <text evidence="1">Belongs to the bacterial solute-binding protein 3 family.</text>
</comment>
<protein>
    <submittedName>
        <fullName evidence="2">Transporter substrate-binding domain-containing protein</fullName>
    </submittedName>
</protein>
<dbReference type="SUPFAM" id="SSF53850">
    <property type="entry name" value="Periplasmic binding protein-like II"/>
    <property type="match status" value="1"/>
</dbReference>
<dbReference type="Proteomes" id="UP001163739">
    <property type="component" value="Chromosome"/>
</dbReference>
<accession>A0ABY6MYV0</accession>
<dbReference type="RefSeq" id="WP_265046508.1">
    <property type="nucleotide sequence ID" value="NZ_CP100390.1"/>
</dbReference>
<name>A0ABY6MYV0_9ALTE</name>
<dbReference type="EMBL" id="CP100390">
    <property type="protein sequence ID" value="UZE95016.1"/>
    <property type="molecule type" value="Genomic_DNA"/>
</dbReference>
<evidence type="ECO:0000256" key="1">
    <source>
        <dbReference type="ARBA" id="ARBA00010333"/>
    </source>
</evidence>
<organism evidence="2 3">
    <name type="scientific">Alkalimarinus alittae</name>
    <dbReference type="NCBI Taxonomy" id="2961619"/>
    <lineage>
        <taxon>Bacteria</taxon>
        <taxon>Pseudomonadati</taxon>
        <taxon>Pseudomonadota</taxon>
        <taxon>Gammaproteobacteria</taxon>
        <taxon>Alteromonadales</taxon>
        <taxon>Alteromonadaceae</taxon>
        <taxon>Alkalimarinus</taxon>
    </lineage>
</organism>
<reference evidence="2" key="1">
    <citation type="submission" date="2022-06" db="EMBL/GenBank/DDBJ databases">
        <title>Alkalimarinus sp. nov., isolated from gut of a Alitta virens.</title>
        <authorList>
            <person name="Yang A.I."/>
            <person name="Shin N.-R."/>
        </authorList>
    </citation>
    <scope>NUCLEOTIDE SEQUENCE</scope>
    <source>
        <strain evidence="2">A2M4</strain>
    </source>
</reference>
<keyword evidence="3" id="KW-1185">Reference proteome</keyword>
<gene>
    <name evidence="2" type="ORF">NKI27_13180</name>
</gene>
<sequence>MQTRFFKTSITIRRQVQAFQVAIIFYCSLASGQSLSNQVTIASPISIPPYVFSGSDTGIQLDIVRESLISAGLTLKVIYASNNRGLDLLKTHYADGMINAPEGIPGLYYSEPLIEFLNGVVALKSRNLKLEQVSDLQPLRVVGFQNASNYFGRNFNTMSQTNKHYTEVVNQFAQINMLFQKRCDAIVIDQRIFNFYLKHYQEDGAGFNQDTLFYNILPPSPRYIAFHEQSLRDLFNKGLQQLKSSGRLQEIITSYLN</sequence>
<evidence type="ECO:0000313" key="3">
    <source>
        <dbReference type="Proteomes" id="UP001163739"/>
    </source>
</evidence>
<dbReference type="PANTHER" id="PTHR35936:SF25">
    <property type="entry name" value="ABC TRANSPORTER SUBSTRATE-BINDING PROTEIN"/>
    <property type="match status" value="1"/>
</dbReference>
<dbReference type="Gene3D" id="3.40.190.10">
    <property type="entry name" value="Periplasmic binding protein-like II"/>
    <property type="match status" value="2"/>
</dbReference>
<proteinExistence type="inferred from homology"/>